<evidence type="ECO:0000256" key="4">
    <source>
        <dbReference type="SAM" id="MobiDB-lite"/>
    </source>
</evidence>
<dbReference type="InterPro" id="IPR036770">
    <property type="entry name" value="Ankyrin_rpt-contain_sf"/>
</dbReference>
<dbReference type="SUPFAM" id="SSF48403">
    <property type="entry name" value="Ankyrin repeat"/>
    <property type="match status" value="1"/>
</dbReference>
<accession>A0ABR4FIM3</accession>
<feature type="repeat" description="ANK" evidence="3">
    <location>
        <begin position="197"/>
        <end position="221"/>
    </location>
</feature>
<feature type="region of interest" description="Disordered" evidence="4">
    <location>
        <begin position="255"/>
        <end position="316"/>
    </location>
</feature>
<feature type="repeat" description="ANK" evidence="3">
    <location>
        <begin position="131"/>
        <end position="163"/>
    </location>
</feature>
<evidence type="ECO:0000313" key="5">
    <source>
        <dbReference type="EMBL" id="KAL2783098.1"/>
    </source>
</evidence>
<dbReference type="PANTHER" id="PTHR24173:SF74">
    <property type="entry name" value="ANKYRIN REPEAT DOMAIN-CONTAINING PROTEIN 16"/>
    <property type="match status" value="1"/>
</dbReference>
<feature type="repeat" description="ANK" evidence="3">
    <location>
        <begin position="164"/>
        <end position="188"/>
    </location>
</feature>
<reference evidence="5 6" key="1">
    <citation type="submission" date="2024-07" db="EMBL/GenBank/DDBJ databases">
        <title>Section-level genome sequencing and comparative genomics of Aspergillus sections Usti and Cavernicolus.</title>
        <authorList>
            <consortium name="Lawrence Berkeley National Laboratory"/>
            <person name="Nybo J.L."/>
            <person name="Vesth T.C."/>
            <person name="Theobald S."/>
            <person name="Frisvad J.C."/>
            <person name="Larsen T.O."/>
            <person name="Kjaerboelling I."/>
            <person name="Rothschild-Mancinelli K."/>
            <person name="Lyhne E.K."/>
            <person name="Kogle M.E."/>
            <person name="Barry K."/>
            <person name="Clum A."/>
            <person name="Na H."/>
            <person name="Ledsgaard L."/>
            <person name="Lin J."/>
            <person name="Lipzen A."/>
            <person name="Kuo A."/>
            <person name="Riley R."/>
            <person name="Mondo S."/>
            <person name="Labutti K."/>
            <person name="Haridas S."/>
            <person name="Pangalinan J."/>
            <person name="Salamov A.A."/>
            <person name="Simmons B.A."/>
            <person name="Magnuson J.K."/>
            <person name="Chen J."/>
            <person name="Drula E."/>
            <person name="Henrissat B."/>
            <person name="Wiebenga A."/>
            <person name="Lubbers R.J."/>
            <person name="Gomes A.C."/>
            <person name="Makela M.R."/>
            <person name="Stajich J."/>
            <person name="Grigoriev I.V."/>
            <person name="Mortensen U.H."/>
            <person name="De Vries R.P."/>
            <person name="Baker S.E."/>
            <person name="Andersen M.R."/>
        </authorList>
    </citation>
    <scope>NUCLEOTIDE SEQUENCE [LARGE SCALE GENOMIC DNA]</scope>
    <source>
        <strain evidence="5 6">CBS 209.92</strain>
    </source>
</reference>
<dbReference type="InterPro" id="IPR002110">
    <property type="entry name" value="Ankyrin_rpt"/>
</dbReference>
<gene>
    <name evidence="5" type="ORF">BJX66DRAFT_345255</name>
</gene>
<evidence type="ECO:0000256" key="1">
    <source>
        <dbReference type="ARBA" id="ARBA00022737"/>
    </source>
</evidence>
<feature type="repeat" description="ANK" evidence="3">
    <location>
        <begin position="97"/>
        <end position="121"/>
    </location>
</feature>
<proteinExistence type="predicted"/>
<comment type="caution">
    <text evidence="5">The sequence shown here is derived from an EMBL/GenBank/DDBJ whole genome shotgun (WGS) entry which is preliminary data.</text>
</comment>
<dbReference type="EMBL" id="JBFTWV010000271">
    <property type="protein sequence ID" value="KAL2783098.1"/>
    <property type="molecule type" value="Genomic_DNA"/>
</dbReference>
<dbReference type="Pfam" id="PF12796">
    <property type="entry name" value="Ank_2"/>
    <property type="match status" value="3"/>
</dbReference>
<keyword evidence="6" id="KW-1185">Reference proteome</keyword>
<evidence type="ECO:0000256" key="3">
    <source>
        <dbReference type="PROSITE-ProRule" id="PRU00023"/>
    </source>
</evidence>
<dbReference type="Proteomes" id="UP001610563">
    <property type="component" value="Unassembled WGS sequence"/>
</dbReference>
<dbReference type="Gene3D" id="1.25.40.20">
    <property type="entry name" value="Ankyrin repeat-containing domain"/>
    <property type="match status" value="2"/>
</dbReference>
<name>A0ABR4FIM3_9EURO</name>
<dbReference type="PROSITE" id="PS50297">
    <property type="entry name" value="ANK_REP_REGION"/>
    <property type="match status" value="4"/>
</dbReference>
<feature type="compositionally biased region" description="Basic and acidic residues" evidence="4">
    <location>
        <begin position="262"/>
        <end position="273"/>
    </location>
</feature>
<keyword evidence="2 3" id="KW-0040">ANK repeat</keyword>
<feature type="compositionally biased region" description="Polar residues" evidence="4">
    <location>
        <begin position="275"/>
        <end position="285"/>
    </location>
</feature>
<dbReference type="PANTHER" id="PTHR24173">
    <property type="entry name" value="ANKYRIN REPEAT CONTAINING"/>
    <property type="match status" value="1"/>
</dbReference>
<sequence>MIPKHPFLQYAVQNWHHHVRLADLNDDNPVHQLVHDLLRRDDDLPYFWLINGMFDLYARPWTPLMKASYLGLSQAAMTLLQSDNVKPNSMQKFDHTLGRTPLWHAANGGHIAVVKLLLSTGKVKPDRGDTDTITPLGCAAVNGHIQVVRLLTECGLHLNTPDGHRQTPLWYAADGGHAEVVRFLLGTGKVDPDHSTGSITPLMAAVENGHVEVVRLLAETGRVNLAFRDMDETPLMRATRMGNKEIACILRTAEANSHSKARRTDPDAQKEKVVLTSSSKEVNSISDDDDTTVFGDDADLPWTPPTQLDMTSPLAEEEYKPTPFDIAVSKL</sequence>
<feature type="compositionally biased region" description="Acidic residues" evidence="4">
    <location>
        <begin position="286"/>
        <end position="299"/>
    </location>
</feature>
<protein>
    <submittedName>
        <fullName evidence="5">Ankyrin repeat-containing domain protein</fullName>
    </submittedName>
</protein>
<keyword evidence="1" id="KW-0677">Repeat</keyword>
<evidence type="ECO:0000313" key="6">
    <source>
        <dbReference type="Proteomes" id="UP001610563"/>
    </source>
</evidence>
<evidence type="ECO:0000256" key="2">
    <source>
        <dbReference type="ARBA" id="ARBA00023043"/>
    </source>
</evidence>
<dbReference type="PROSITE" id="PS50088">
    <property type="entry name" value="ANK_REPEAT"/>
    <property type="match status" value="4"/>
</dbReference>
<dbReference type="SMART" id="SM00248">
    <property type="entry name" value="ANK"/>
    <property type="match status" value="5"/>
</dbReference>
<organism evidence="5 6">
    <name type="scientific">Aspergillus keveii</name>
    <dbReference type="NCBI Taxonomy" id="714993"/>
    <lineage>
        <taxon>Eukaryota</taxon>
        <taxon>Fungi</taxon>
        <taxon>Dikarya</taxon>
        <taxon>Ascomycota</taxon>
        <taxon>Pezizomycotina</taxon>
        <taxon>Eurotiomycetes</taxon>
        <taxon>Eurotiomycetidae</taxon>
        <taxon>Eurotiales</taxon>
        <taxon>Aspergillaceae</taxon>
        <taxon>Aspergillus</taxon>
        <taxon>Aspergillus subgen. Nidulantes</taxon>
    </lineage>
</organism>